<proteinExistence type="predicted"/>
<keyword evidence="2" id="KW-1185">Reference proteome</keyword>
<dbReference type="EMBL" id="JBHSRI010000038">
    <property type="protein sequence ID" value="MFC6041400.1"/>
    <property type="molecule type" value="Genomic_DNA"/>
</dbReference>
<comment type="caution">
    <text evidence="1">The sequence shown here is derived from an EMBL/GenBank/DDBJ whole genome shotgun (WGS) entry which is preliminary data.</text>
</comment>
<evidence type="ECO:0000313" key="2">
    <source>
        <dbReference type="Proteomes" id="UP001596170"/>
    </source>
</evidence>
<dbReference type="NCBIfam" id="NF040845">
    <property type="entry name" value="lmo0850_fam"/>
    <property type="match status" value="1"/>
</dbReference>
<protein>
    <submittedName>
        <fullName evidence="1">Lmo0850 family protein</fullName>
    </submittedName>
</protein>
<dbReference type="InterPro" id="IPR049839">
    <property type="entry name" value="Lmo0850-like"/>
</dbReference>
<dbReference type="RefSeq" id="WP_377736332.1">
    <property type="nucleotide sequence ID" value="NZ_JBHSRI010000038.1"/>
</dbReference>
<dbReference type="Proteomes" id="UP001596170">
    <property type="component" value="Unassembled WGS sequence"/>
</dbReference>
<sequence>MTKEVDLRKIVSNLSKLGVTVTLTKSRLEMLKALASPTQTPQSQG</sequence>
<organism evidence="1 2">
    <name type="scientific">Paenisporosarcina macmurdoensis</name>
    <dbReference type="NCBI Taxonomy" id="212659"/>
    <lineage>
        <taxon>Bacteria</taxon>
        <taxon>Bacillati</taxon>
        <taxon>Bacillota</taxon>
        <taxon>Bacilli</taxon>
        <taxon>Bacillales</taxon>
        <taxon>Caryophanaceae</taxon>
        <taxon>Paenisporosarcina</taxon>
    </lineage>
</organism>
<evidence type="ECO:0000313" key="1">
    <source>
        <dbReference type="EMBL" id="MFC6041400.1"/>
    </source>
</evidence>
<gene>
    <name evidence="1" type="ORF">ACFPYN_18495</name>
</gene>
<reference evidence="2" key="1">
    <citation type="journal article" date="2019" name="Int. J. Syst. Evol. Microbiol.">
        <title>The Global Catalogue of Microorganisms (GCM) 10K type strain sequencing project: providing services to taxonomists for standard genome sequencing and annotation.</title>
        <authorList>
            <consortium name="The Broad Institute Genomics Platform"/>
            <consortium name="The Broad Institute Genome Sequencing Center for Infectious Disease"/>
            <person name="Wu L."/>
            <person name="Ma J."/>
        </authorList>
    </citation>
    <scope>NUCLEOTIDE SEQUENCE [LARGE SCALE GENOMIC DNA]</scope>
    <source>
        <strain evidence="2">CCUG 54527</strain>
    </source>
</reference>
<accession>A0ABW1LD29</accession>
<name>A0ABW1LD29_9BACL</name>